<reference evidence="1" key="1">
    <citation type="submission" date="2020-07" db="EMBL/GenBank/DDBJ databases">
        <title>Clarias magur genome sequencing, assembly and annotation.</title>
        <authorList>
            <person name="Kushwaha B."/>
            <person name="Kumar R."/>
            <person name="Das P."/>
            <person name="Joshi C.G."/>
            <person name="Kumar D."/>
            <person name="Nagpure N.S."/>
            <person name="Pandey M."/>
            <person name="Agarwal S."/>
            <person name="Srivastava S."/>
            <person name="Singh M."/>
            <person name="Sahoo L."/>
            <person name="Jayasankar P."/>
            <person name="Meher P.K."/>
            <person name="Koringa P.G."/>
            <person name="Iquebal M.A."/>
            <person name="Das S.P."/>
            <person name="Bit A."/>
            <person name="Patnaik S."/>
            <person name="Patel N."/>
            <person name="Shah T.M."/>
            <person name="Hinsu A."/>
            <person name="Jena J.K."/>
        </authorList>
    </citation>
    <scope>NUCLEOTIDE SEQUENCE</scope>
    <source>
        <strain evidence="1">CIFAMagur01</strain>
        <tissue evidence="1">Testis</tissue>
    </source>
</reference>
<sequence>MGKNDKKFENTAAGQMVISGSLRSRSDCRTGNWSRRERPVSSRLKWDTGIAPLTLEAILR</sequence>
<accession>A0A8J4WXK6</accession>
<dbReference type="AlphaFoldDB" id="A0A8J4WXK6"/>
<name>A0A8J4WXK6_CLAMG</name>
<organism evidence="1 2">
    <name type="scientific">Clarias magur</name>
    <name type="common">Asian catfish</name>
    <name type="synonym">Macropteronotus magur</name>
    <dbReference type="NCBI Taxonomy" id="1594786"/>
    <lineage>
        <taxon>Eukaryota</taxon>
        <taxon>Metazoa</taxon>
        <taxon>Chordata</taxon>
        <taxon>Craniata</taxon>
        <taxon>Vertebrata</taxon>
        <taxon>Euteleostomi</taxon>
        <taxon>Actinopterygii</taxon>
        <taxon>Neopterygii</taxon>
        <taxon>Teleostei</taxon>
        <taxon>Ostariophysi</taxon>
        <taxon>Siluriformes</taxon>
        <taxon>Clariidae</taxon>
        <taxon>Clarias</taxon>
    </lineage>
</organism>
<evidence type="ECO:0000313" key="1">
    <source>
        <dbReference type="EMBL" id="KAF5895157.1"/>
    </source>
</evidence>
<proteinExistence type="predicted"/>
<keyword evidence="2" id="KW-1185">Reference proteome</keyword>
<dbReference type="EMBL" id="QNUK01000338">
    <property type="protein sequence ID" value="KAF5895157.1"/>
    <property type="molecule type" value="Genomic_DNA"/>
</dbReference>
<comment type="caution">
    <text evidence="1">The sequence shown here is derived from an EMBL/GenBank/DDBJ whole genome shotgun (WGS) entry which is preliminary data.</text>
</comment>
<gene>
    <name evidence="1" type="primary">panB</name>
    <name evidence="1" type="ORF">DAT39_015149</name>
</gene>
<protein>
    <submittedName>
        <fullName evidence="1">3-methyl-2-oxobutanoate hydroxymethyltransferase</fullName>
    </submittedName>
</protein>
<evidence type="ECO:0000313" key="2">
    <source>
        <dbReference type="Proteomes" id="UP000727407"/>
    </source>
</evidence>
<dbReference type="Proteomes" id="UP000727407">
    <property type="component" value="Unassembled WGS sequence"/>
</dbReference>